<dbReference type="EMBL" id="RHFK02000018">
    <property type="protein sequence ID" value="TWW60099.1"/>
    <property type="molecule type" value="Genomic_DNA"/>
</dbReference>
<dbReference type="InterPro" id="IPR036024">
    <property type="entry name" value="Somatomedin_B-like_dom_sf"/>
</dbReference>
<feature type="signal peptide" evidence="3">
    <location>
        <begin position="1"/>
        <end position="32"/>
    </location>
</feature>
<dbReference type="PROSITE" id="PS00524">
    <property type="entry name" value="SMB_1"/>
    <property type="match status" value="1"/>
</dbReference>
<keyword evidence="6" id="KW-1185">Reference proteome</keyword>
<comment type="caution">
    <text evidence="5">The sequence shown here is derived from an EMBL/GenBank/DDBJ whole genome shotgun (WGS) entry which is preliminary data.</text>
</comment>
<feature type="chain" id="PRO_5022738271" description="SMB domain-containing protein" evidence="3">
    <location>
        <begin position="33"/>
        <end position="167"/>
    </location>
</feature>
<protein>
    <recommendedName>
        <fullName evidence="4">SMB domain-containing protein</fullName>
    </recommendedName>
</protein>
<evidence type="ECO:0000313" key="6">
    <source>
        <dbReference type="Proteomes" id="UP000324091"/>
    </source>
</evidence>
<dbReference type="Proteomes" id="UP000324091">
    <property type="component" value="Chromosome 5"/>
</dbReference>
<evidence type="ECO:0000256" key="1">
    <source>
        <dbReference type="ARBA" id="ARBA00023157"/>
    </source>
</evidence>
<evidence type="ECO:0000256" key="3">
    <source>
        <dbReference type="SAM" id="SignalP"/>
    </source>
</evidence>
<evidence type="ECO:0000313" key="5">
    <source>
        <dbReference type="EMBL" id="TWW60099.1"/>
    </source>
</evidence>
<accession>A0A5C6MZF6</accession>
<gene>
    <name evidence="5" type="ORF">D4764_05G0001890</name>
</gene>
<keyword evidence="3" id="KW-0732">Signal</keyword>
<dbReference type="SUPFAM" id="SSF90188">
    <property type="entry name" value="Somatomedin B domain"/>
    <property type="match status" value="1"/>
</dbReference>
<feature type="region of interest" description="Disordered" evidence="2">
    <location>
        <begin position="115"/>
        <end position="136"/>
    </location>
</feature>
<dbReference type="AlphaFoldDB" id="A0A5C6MZF6"/>
<keyword evidence="1" id="KW-1015">Disulfide bond</keyword>
<proteinExistence type="predicted"/>
<dbReference type="Gene3D" id="4.10.410.20">
    <property type="match status" value="1"/>
</dbReference>
<sequence length="167" mass="18205">MGAHGWSSVHVGLMVCGYVAFFCGELFPGAEAGCRERENPNCCTGRNNDCFEYTRSKTVCYCDTYCQKTGDCCEDYQRVCQVSEAASIRQPGAILHHSIHPVRLPNRTIMGKHLRGGPEQAHGPASGVTGWTGNISQNPSQTAHWTALDHIRDSVTLCNLGISKSSE</sequence>
<dbReference type="InterPro" id="IPR001212">
    <property type="entry name" value="Somatomedin_B_dom"/>
</dbReference>
<dbReference type="Pfam" id="PF01033">
    <property type="entry name" value="Somatomedin_B"/>
    <property type="match status" value="1"/>
</dbReference>
<dbReference type="SMART" id="SM00201">
    <property type="entry name" value="SO"/>
    <property type="match status" value="1"/>
</dbReference>
<reference evidence="5 6" key="1">
    <citation type="submission" date="2019-04" db="EMBL/GenBank/DDBJ databases">
        <title>Chromosome genome assembly for Takifugu flavidus.</title>
        <authorList>
            <person name="Xiao S."/>
        </authorList>
    </citation>
    <scope>NUCLEOTIDE SEQUENCE [LARGE SCALE GENOMIC DNA]</scope>
    <source>
        <strain evidence="5">HTHZ2018</strain>
        <tissue evidence="5">Muscle</tissue>
    </source>
</reference>
<name>A0A5C6MZF6_9TELE</name>
<evidence type="ECO:0000259" key="4">
    <source>
        <dbReference type="PROSITE" id="PS50958"/>
    </source>
</evidence>
<dbReference type="PROSITE" id="PS50958">
    <property type="entry name" value="SMB_2"/>
    <property type="match status" value="1"/>
</dbReference>
<evidence type="ECO:0000256" key="2">
    <source>
        <dbReference type="SAM" id="MobiDB-lite"/>
    </source>
</evidence>
<feature type="domain" description="SMB" evidence="4">
    <location>
        <begin position="39"/>
        <end position="86"/>
    </location>
</feature>
<organism evidence="5 6">
    <name type="scientific">Takifugu flavidus</name>
    <name type="common">sansaifugu</name>
    <dbReference type="NCBI Taxonomy" id="433684"/>
    <lineage>
        <taxon>Eukaryota</taxon>
        <taxon>Metazoa</taxon>
        <taxon>Chordata</taxon>
        <taxon>Craniata</taxon>
        <taxon>Vertebrata</taxon>
        <taxon>Euteleostomi</taxon>
        <taxon>Actinopterygii</taxon>
        <taxon>Neopterygii</taxon>
        <taxon>Teleostei</taxon>
        <taxon>Neoteleostei</taxon>
        <taxon>Acanthomorphata</taxon>
        <taxon>Eupercaria</taxon>
        <taxon>Tetraodontiformes</taxon>
        <taxon>Tetradontoidea</taxon>
        <taxon>Tetraodontidae</taxon>
        <taxon>Takifugu</taxon>
    </lineage>
</organism>